<evidence type="ECO:0000313" key="2">
    <source>
        <dbReference type="EMBL" id="HGM46616.1"/>
    </source>
</evidence>
<comment type="caution">
    <text evidence="2">The sequence shown here is derived from an EMBL/GenBank/DDBJ whole genome shotgun (WGS) entry which is preliminary data.</text>
</comment>
<dbReference type="Pfam" id="PF01895">
    <property type="entry name" value="PhoU"/>
    <property type="match status" value="1"/>
</dbReference>
<dbReference type="SUPFAM" id="SSF109755">
    <property type="entry name" value="PhoU-like"/>
    <property type="match status" value="1"/>
</dbReference>
<reference evidence="2" key="1">
    <citation type="journal article" date="2020" name="mSystems">
        <title>Genome- and Community-Level Interaction Insights into Carbon Utilization and Element Cycling Functions of Hydrothermarchaeota in Hydrothermal Sediment.</title>
        <authorList>
            <person name="Zhou Z."/>
            <person name="Liu Y."/>
            <person name="Xu W."/>
            <person name="Pan J."/>
            <person name="Luo Z.H."/>
            <person name="Li M."/>
        </authorList>
    </citation>
    <scope>NUCLEOTIDE SEQUENCE</scope>
    <source>
        <strain evidence="2">SpSt-649</strain>
    </source>
</reference>
<dbReference type="Gene3D" id="1.20.58.220">
    <property type="entry name" value="Phosphate transport system protein phou homolog 2, domain 2"/>
    <property type="match status" value="1"/>
</dbReference>
<protein>
    <submittedName>
        <fullName evidence="2">Phosphate uptake regulator PhoU</fullName>
    </submittedName>
</protein>
<dbReference type="InterPro" id="IPR028366">
    <property type="entry name" value="PhoU"/>
</dbReference>
<feature type="domain" description="PhoU" evidence="1">
    <location>
        <begin position="134"/>
        <end position="219"/>
    </location>
</feature>
<dbReference type="PANTHER" id="PTHR42930">
    <property type="entry name" value="PHOSPHATE-SPECIFIC TRANSPORT SYSTEM ACCESSORY PROTEIN PHOU"/>
    <property type="match status" value="1"/>
</dbReference>
<dbReference type="PANTHER" id="PTHR42930:SF6">
    <property type="entry name" value="PHOSPHATE REGULATORY PROTEIN-LIKE PROTEIN"/>
    <property type="match status" value="1"/>
</dbReference>
<proteinExistence type="predicted"/>
<dbReference type="GO" id="GO:0030643">
    <property type="term" value="P:intracellular phosphate ion homeostasis"/>
    <property type="evidence" value="ECO:0007669"/>
    <property type="project" value="InterPro"/>
</dbReference>
<dbReference type="InterPro" id="IPR038078">
    <property type="entry name" value="PhoU-like_sf"/>
</dbReference>
<dbReference type="EMBL" id="DTBQ01000071">
    <property type="protein sequence ID" value="HGM46616.1"/>
    <property type="molecule type" value="Genomic_DNA"/>
</dbReference>
<dbReference type="AlphaFoldDB" id="A0A7C4D380"/>
<evidence type="ECO:0000259" key="1">
    <source>
        <dbReference type="Pfam" id="PF01895"/>
    </source>
</evidence>
<dbReference type="InterPro" id="IPR026022">
    <property type="entry name" value="PhoU_dom"/>
</dbReference>
<sequence length="293" mass="32905">MEVKRVIRIGGSYYVALPKAWVLENSLEEGYVTVEAESGGVLRVRALGQKERKEPSIARISCGGEVLRKILSAYLKGCEVIEISLEEGCRESALQAALKAQNLLVGLELVEESKNALILQCFIREDYSVESLLYRMNAVSISMLEKAFQALSRGDEEVADEVRALDDRVDRLYFLTVRLIRGRVANPLTPPEERVRLVDLRLTAKHLEDLGDTYESLASLASRTRCELSRVELLEDAQRLVLREVLEGRGRTEEARNALRKAREHFSRASLPAAVQEKILRALDLLEDLADLA</sequence>
<name>A0A7C4D380_THEPE</name>
<accession>A0A7C4D380</accession>
<dbReference type="GO" id="GO:0045936">
    <property type="term" value="P:negative regulation of phosphate metabolic process"/>
    <property type="evidence" value="ECO:0007669"/>
    <property type="project" value="InterPro"/>
</dbReference>
<gene>
    <name evidence="2" type="ORF">ENU21_02525</name>
</gene>
<organism evidence="2">
    <name type="scientific">Thermofilum pendens</name>
    <dbReference type="NCBI Taxonomy" id="2269"/>
    <lineage>
        <taxon>Archaea</taxon>
        <taxon>Thermoproteota</taxon>
        <taxon>Thermoprotei</taxon>
        <taxon>Thermofilales</taxon>
        <taxon>Thermofilaceae</taxon>
        <taxon>Thermofilum</taxon>
    </lineage>
</organism>